<dbReference type="STRING" id="1156395.DBT_0640"/>
<protein>
    <submittedName>
        <fullName evidence="1">Uncharacterized protein</fullName>
    </submittedName>
</protein>
<evidence type="ECO:0000313" key="2">
    <source>
        <dbReference type="Proteomes" id="UP000093080"/>
    </source>
</evidence>
<reference evidence="1 2" key="1">
    <citation type="submission" date="2016-06" db="EMBL/GenBank/DDBJ databases">
        <title>Respiratory ammonification of nitrate coupled to the oxidation of elemental sulfur in deep-sea autotrophic thermophilic bacteria.</title>
        <authorList>
            <person name="Slobodkina G.B."/>
            <person name="Mardanov A.V."/>
            <person name="Ravin N.V."/>
            <person name="Frolova A.A."/>
            <person name="Viryasiv M.B."/>
            <person name="Chernyh N.A."/>
            <person name="Bonch-Osmolovskaya E.A."/>
            <person name="Slobodkin A.I."/>
        </authorList>
    </citation>
    <scope>NUCLEOTIDE SEQUENCE [LARGE SCALE GENOMIC DNA]</scope>
    <source>
        <strain evidence="1 2">S69</strain>
    </source>
</reference>
<name>A0A1B9F8A7_9BACT</name>
<dbReference type="AlphaFoldDB" id="A0A1B9F8A7"/>
<accession>A0A1B9F8A7</accession>
<organism evidence="1 2">
    <name type="scientific">Dissulfuribacter thermophilus</name>
    <dbReference type="NCBI Taxonomy" id="1156395"/>
    <lineage>
        <taxon>Bacteria</taxon>
        <taxon>Pseudomonadati</taxon>
        <taxon>Thermodesulfobacteriota</taxon>
        <taxon>Dissulfuribacteria</taxon>
        <taxon>Dissulfuribacterales</taxon>
        <taxon>Dissulfuribacteraceae</taxon>
        <taxon>Dissulfuribacter</taxon>
    </lineage>
</organism>
<sequence>MLQLGEKQKNRKEKVDITWQKKVYSKKLQKGRGDTLGYRCGSPG</sequence>
<dbReference type="Proteomes" id="UP000093080">
    <property type="component" value="Unassembled WGS sequence"/>
</dbReference>
<proteinExistence type="predicted"/>
<dbReference type="EMBL" id="MAGO01000002">
    <property type="protein sequence ID" value="OCC16178.1"/>
    <property type="molecule type" value="Genomic_DNA"/>
</dbReference>
<keyword evidence="2" id="KW-1185">Reference proteome</keyword>
<gene>
    <name evidence="1" type="ORF">DBT_0640</name>
</gene>
<comment type="caution">
    <text evidence="1">The sequence shown here is derived from an EMBL/GenBank/DDBJ whole genome shotgun (WGS) entry which is preliminary data.</text>
</comment>
<evidence type="ECO:0000313" key="1">
    <source>
        <dbReference type="EMBL" id="OCC16178.1"/>
    </source>
</evidence>